<dbReference type="InterPro" id="IPR002656">
    <property type="entry name" value="Acyl_transf_3_dom"/>
</dbReference>
<feature type="chain" id="PRO_5039933145" description="Acyltransferase 3 domain-containing protein" evidence="2">
    <location>
        <begin position="20"/>
        <end position="768"/>
    </location>
</feature>
<dbReference type="EMBL" id="JABSTU010000009">
    <property type="protein sequence ID" value="KAH8020938.1"/>
    <property type="molecule type" value="Genomic_DNA"/>
</dbReference>
<feature type="signal peptide" evidence="2">
    <location>
        <begin position="1"/>
        <end position="19"/>
    </location>
</feature>
<keyword evidence="1" id="KW-1133">Transmembrane helix</keyword>
<feature type="transmembrane region" description="Helical" evidence="1">
    <location>
        <begin position="544"/>
        <end position="565"/>
    </location>
</feature>
<evidence type="ECO:0000313" key="5">
    <source>
        <dbReference type="Proteomes" id="UP000821866"/>
    </source>
</evidence>
<dbReference type="Pfam" id="PF01757">
    <property type="entry name" value="Acyl_transf_3"/>
    <property type="match status" value="1"/>
</dbReference>
<dbReference type="PANTHER" id="PTHR11161:SF0">
    <property type="entry name" value="O-ACYLTRANSFERASE LIKE PROTEIN"/>
    <property type="match status" value="1"/>
</dbReference>
<feature type="transmembrane region" description="Helical" evidence="1">
    <location>
        <begin position="684"/>
        <end position="703"/>
    </location>
</feature>
<reference evidence="4" key="2">
    <citation type="submission" date="2021-09" db="EMBL/GenBank/DDBJ databases">
        <authorList>
            <person name="Jia N."/>
            <person name="Wang J."/>
            <person name="Shi W."/>
            <person name="Du L."/>
            <person name="Sun Y."/>
            <person name="Zhan W."/>
            <person name="Jiang J."/>
            <person name="Wang Q."/>
            <person name="Zhang B."/>
            <person name="Ji P."/>
            <person name="Sakyi L.B."/>
            <person name="Cui X."/>
            <person name="Yuan T."/>
            <person name="Jiang B."/>
            <person name="Yang W."/>
            <person name="Lam T.T.-Y."/>
            <person name="Chang Q."/>
            <person name="Ding S."/>
            <person name="Wang X."/>
            <person name="Zhu J."/>
            <person name="Ruan X."/>
            <person name="Zhao L."/>
            <person name="Wei J."/>
            <person name="Que T."/>
            <person name="Du C."/>
            <person name="Cheng J."/>
            <person name="Dai P."/>
            <person name="Han X."/>
            <person name="Huang E."/>
            <person name="Gao Y."/>
            <person name="Liu J."/>
            <person name="Shao H."/>
            <person name="Ye R."/>
            <person name="Li L."/>
            <person name="Wei W."/>
            <person name="Wang X."/>
            <person name="Wang C."/>
            <person name="Huo Q."/>
            <person name="Li W."/>
            <person name="Guo W."/>
            <person name="Chen H."/>
            <person name="Chen S."/>
            <person name="Zhou L."/>
            <person name="Zhou L."/>
            <person name="Ni X."/>
            <person name="Tian J."/>
            <person name="Zhou Y."/>
            <person name="Sheng Y."/>
            <person name="Liu T."/>
            <person name="Pan Y."/>
            <person name="Xia L."/>
            <person name="Li J."/>
            <person name="Zhao F."/>
            <person name="Cao W."/>
        </authorList>
    </citation>
    <scope>NUCLEOTIDE SEQUENCE</scope>
    <source>
        <strain evidence="4">Rmic-2018</strain>
        <tissue evidence="4">Larvae</tissue>
    </source>
</reference>
<feature type="transmembrane region" description="Helical" evidence="1">
    <location>
        <begin position="651"/>
        <end position="672"/>
    </location>
</feature>
<keyword evidence="1" id="KW-0472">Membrane</keyword>
<feature type="transmembrane region" description="Helical" evidence="1">
    <location>
        <begin position="302"/>
        <end position="323"/>
    </location>
</feature>
<dbReference type="PANTHER" id="PTHR11161">
    <property type="entry name" value="O-ACYLTRANSFERASE"/>
    <property type="match status" value="1"/>
</dbReference>
<accession>A0A9J6DG10</accession>
<comment type="caution">
    <text evidence="4">The sequence shown here is derived from an EMBL/GenBank/DDBJ whole genome shotgun (WGS) entry which is preliminary data.</text>
</comment>
<dbReference type="Proteomes" id="UP000821866">
    <property type="component" value="Chromosome 7"/>
</dbReference>
<sequence>MRSCALWFLLAVHFDVIVNYGGRVGCQSDALSAVVTTTMVSKRRNNDSTTAAAMTDAIPETTTPAGMPTKKARFLDTAKAFIAEKMASAGSGFARKLLRADISSECSIGILNFMRAMKNLEPWAWRFVGAEFKVTVRNCVTNQDEEISNTQIWILGFLATIAVAIIAGTTFDVFFPRKIQGRHDCLIKCLTTFSLVKNTKYIFRLKRCGKSDTYVYGFVHGLRFFSLFWIVLGHSYGFGLHNSSRLVNAVQYFQHWHTVAVTFGYQAVDTFFFFSGFFLYFKLDKEHGNRIIVSTIVILRRLIRVTIPMFFMIMCMYTLPLVASGPNSKEFYSRFYEEIRDHWWDLLFQVRNWREDFVIPCVIVAMYVYAVCNARKFSFLIRYKQLPPDILLLFGGFRPSQGHGLRLLKVLSSEWHRQARFYKQCLFLSLQGTTNNNRGKKWFDHLDLANAAAEFRWRQMLTELRASLPKKPSPSKEGLHSLGNVSVPENISSVLSRGPKYAVEPRRSRAELLGLVRSISRKVPADCAERKYLDTLNKYYVRPFYHGVCFFSGCMTFLAIQKYGTISTVINQQVFEAVLWCIALFCGLFCLFVRHLWYRSDGRASEPTRMAYAFIDRILWSMCVSWFVFACATCKAGPLSRFLSWEGMLPLSRLSFGVYLLHSPIQTLSYYIARERIFFSHYTLVSSCFSVLIWSYILSYLMFVACDGPTANLEALLLAGHRRARNECKGANTNGKQVEDRQLPMCFENEVAYSSTADSTPVANGYRL</sequence>
<keyword evidence="5" id="KW-1185">Reference proteome</keyword>
<evidence type="ECO:0000313" key="4">
    <source>
        <dbReference type="EMBL" id="KAH8020938.1"/>
    </source>
</evidence>
<gene>
    <name evidence="4" type="ORF">HPB51_010328</name>
</gene>
<dbReference type="AlphaFoldDB" id="A0A9J6DG10"/>
<feature type="transmembrane region" description="Helical" evidence="1">
    <location>
        <begin position="256"/>
        <end position="281"/>
    </location>
</feature>
<reference evidence="4" key="1">
    <citation type="journal article" date="2020" name="Cell">
        <title>Large-Scale Comparative Analyses of Tick Genomes Elucidate Their Genetic Diversity and Vector Capacities.</title>
        <authorList>
            <consortium name="Tick Genome and Microbiome Consortium (TIGMIC)"/>
            <person name="Jia N."/>
            <person name="Wang J."/>
            <person name="Shi W."/>
            <person name="Du L."/>
            <person name="Sun Y."/>
            <person name="Zhan W."/>
            <person name="Jiang J.F."/>
            <person name="Wang Q."/>
            <person name="Zhang B."/>
            <person name="Ji P."/>
            <person name="Bell-Sakyi L."/>
            <person name="Cui X.M."/>
            <person name="Yuan T.T."/>
            <person name="Jiang B.G."/>
            <person name="Yang W.F."/>
            <person name="Lam T.T."/>
            <person name="Chang Q.C."/>
            <person name="Ding S.J."/>
            <person name="Wang X.J."/>
            <person name="Zhu J.G."/>
            <person name="Ruan X.D."/>
            <person name="Zhao L."/>
            <person name="Wei J.T."/>
            <person name="Ye R.Z."/>
            <person name="Que T.C."/>
            <person name="Du C.H."/>
            <person name="Zhou Y.H."/>
            <person name="Cheng J.X."/>
            <person name="Dai P.F."/>
            <person name="Guo W.B."/>
            <person name="Han X.H."/>
            <person name="Huang E.J."/>
            <person name="Li L.F."/>
            <person name="Wei W."/>
            <person name="Gao Y.C."/>
            <person name="Liu J.Z."/>
            <person name="Shao H.Z."/>
            <person name="Wang X."/>
            <person name="Wang C.C."/>
            <person name="Yang T.C."/>
            <person name="Huo Q.B."/>
            <person name="Li W."/>
            <person name="Chen H.Y."/>
            <person name="Chen S.E."/>
            <person name="Zhou L.G."/>
            <person name="Ni X.B."/>
            <person name="Tian J.H."/>
            <person name="Sheng Y."/>
            <person name="Liu T."/>
            <person name="Pan Y.S."/>
            <person name="Xia L.Y."/>
            <person name="Li J."/>
            <person name="Zhao F."/>
            <person name="Cao W.C."/>
        </authorList>
    </citation>
    <scope>NUCLEOTIDE SEQUENCE</scope>
    <source>
        <strain evidence="4">Rmic-2018</strain>
    </source>
</reference>
<evidence type="ECO:0000256" key="2">
    <source>
        <dbReference type="SAM" id="SignalP"/>
    </source>
</evidence>
<feature type="domain" description="Acyltransferase 3" evidence="3">
    <location>
        <begin position="218"/>
        <end position="329"/>
    </location>
</feature>
<dbReference type="InterPro" id="IPR052728">
    <property type="entry name" value="O2_lipid_transport_reg"/>
</dbReference>
<keyword evidence="2" id="KW-0732">Signal</keyword>
<feature type="transmembrane region" description="Helical" evidence="1">
    <location>
        <begin position="152"/>
        <end position="175"/>
    </location>
</feature>
<feature type="transmembrane region" description="Helical" evidence="1">
    <location>
        <begin position="577"/>
        <end position="597"/>
    </location>
</feature>
<dbReference type="GO" id="GO:0016747">
    <property type="term" value="F:acyltransferase activity, transferring groups other than amino-acyl groups"/>
    <property type="evidence" value="ECO:0007669"/>
    <property type="project" value="InterPro"/>
</dbReference>
<feature type="transmembrane region" description="Helical" evidence="1">
    <location>
        <begin position="357"/>
        <end position="374"/>
    </location>
</feature>
<protein>
    <recommendedName>
        <fullName evidence="3">Acyltransferase 3 domain-containing protein</fullName>
    </recommendedName>
</protein>
<evidence type="ECO:0000256" key="1">
    <source>
        <dbReference type="SAM" id="Phobius"/>
    </source>
</evidence>
<keyword evidence="1" id="KW-0812">Transmembrane</keyword>
<name>A0A9J6DG10_RHIMP</name>
<feature type="transmembrane region" description="Helical" evidence="1">
    <location>
        <begin position="618"/>
        <end position="639"/>
    </location>
</feature>
<organism evidence="4 5">
    <name type="scientific">Rhipicephalus microplus</name>
    <name type="common">Cattle tick</name>
    <name type="synonym">Boophilus microplus</name>
    <dbReference type="NCBI Taxonomy" id="6941"/>
    <lineage>
        <taxon>Eukaryota</taxon>
        <taxon>Metazoa</taxon>
        <taxon>Ecdysozoa</taxon>
        <taxon>Arthropoda</taxon>
        <taxon>Chelicerata</taxon>
        <taxon>Arachnida</taxon>
        <taxon>Acari</taxon>
        <taxon>Parasitiformes</taxon>
        <taxon>Ixodida</taxon>
        <taxon>Ixodoidea</taxon>
        <taxon>Ixodidae</taxon>
        <taxon>Rhipicephalinae</taxon>
        <taxon>Rhipicephalus</taxon>
        <taxon>Boophilus</taxon>
    </lineage>
</organism>
<proteinExistence type="predicted"/>
<dbReference type="VEuPathDB" id="VectorBase:LOC119173854"/>
<evidence type="ECO:0000259" key="3">
    <source>
        <dbReference type="Pfam" id="PF01757"/>
    </source>
</evidence>
<feature type="transmembrane region" description="Helical" evidence="1">
    <location>
        <begin position="214"/>
        <end position="236"/>
    </location>
</feature>